<dbReference type="InterPro" id="IPR018239">
    <property type="entry name" value="DNA_ligase_AS"/>
</dbReference>
<feature type="binding site" evidence="11">
    <location>
        <position position="121"/>
    </location>
    <ligand>
        <name>NAD(+)</name>
        <dbReference type="ChEBI" id="CHEBI:57540"/>
    </ligand>
</feature>
<dbReference type="GO" id="GO:0003911">
    <property type="term" value="F:DNA ligase (NAD+) activity"/>
    <property type="evidence" value="ECO:0007669"/>
    <property type="project" value="UniProtKB-UniRule"/>
</dbReference>
<dbReference type="PANTHER" id="PTHR23389">
    <property type="entry name" value="CHROMOSOME TRANSMISSION FIDELITY FACTOR 18"/>
    <property type="match status" value="1"/>
</dbReference>
<dbReference type="Pfam" id="PF14520">
    <property type="entry name" value="HHH_5"/>
    <property type="match status" value="1"/>
</dbReference>
<keyword evidence="5 11" id="KW-0227">DNA damage</keyword>
<feature type="binding site" evidence="11">
    <location>
        <position position="300"/>
    </location>
    <ligand>
        <name>NAD(+)</name>
        <dbReference type="ChEBI" id="CHEBI:57540"/>
    </ligand>
</feature>
<dbReference type="PROSITE" id="PS50172">
    <property type="entry name" value="BRCT"/>
    <property type="match status" value="1"/>
</dbReference>
<feature type="coiled-coil region" evidence="12">
    <location>
        <begin position="3"/>
        <end position="57"/>
    </location>
</feature>
<dbReference type="RefSeq" id="WP_145190911.1">
    <property type="nucleotide sequence ID" value="NZ_CP036290.1"/>
</dbReference>
<dbReference type="NCBIfam" id="NF005932">
    <property type="entry name" value="PRK07956.1"/>
    <property type="match status" value="1"/>
</dbReference>
<keyword evidence="8 11" id="KW-0520">NAD</keyword>
<feature type="binding site" evidence="11">
    <location>
        <position position="467"/>
    </location>
    <ligand>
        <name>Zn(2+)</name>
        <dbReference type="ChEBI" id="CHEBI:29105"/>
    </ligand>
</feature>
<dbReference type="GO" id="GO:0005829">
    <property type="term" value="C:cytosol"/>
    <property type="evidence" value="ECO:0007669"/>
    <property type="project" value="TreeGrafter"/>
</dbReference>
<dbReference type="CDD" id="cd17748">
    <property type="entry name" value="BRCT_DNA_ligase_like"/>
    <property type="match status" value="1"/>
</dbReference>
<feature type="binding site" evidence="11">
    <location>
        <position position="461"/>
    </location>
    <ligand>
        <name>Zn(2+)</name>
        <dbReference type="ChEBI" id="CHEBI:29105"/>
    </ligand>
</feature>
<keyword evidence="11" id="KW-0464">Manganese</keyword>
<dbReference type="InterPro" id="IPR036420">
    <property type="entry name" value="BRCT_dom_sf"/>
</dbReference>
<keyword evidence="9 11" id="KW-0234">DNA repair</keyword>
<comment type="function">
    <text evidence="1 11">DNA ligase that catalyzes the formation of phosphodiester linkages between 5'-phosphoryl and 3'-hydroxyl groups in double-stranded DNA using NAD as a coenzyme and as the energy source for the reaction. It is essential for DNA replication and repair of damaged DNA.</text>
</comment>
<dbReference type="InterPro" id="IPR010994">
    <property type="entry name" value="RuvA_2-like"/>
</dbReference>
<dbReference type="Gene3D" id="1.10.287.610">
    <property type="entry name" value="Helix hairpin bin"/>
    <property type="match status" value="1"/>
</dbReference>
<evidence type="ECO:0000256" key="6">
    <source>
        <dbReference type="ARBA" id="ARBA00022833"/>
    </source>
</evidence>
<feature type="binding site" evidence="11">
    <location>
        <position position="324"/>
    </location>
    <ligand>
        <name>NAD(+)</name>
        <dbReference type="ChEBI" id="CHEBI:57540"/>
    </ligand>
</feature>
<dbReference type="EC" id="6.5.1.2" evidence="11"/>
<accession>A0A518D3W5</accession>
<dbReference type="SUPFAM" id="SSF47781">
    <property type="entry name" value="RuvA domain 2-like"/>
    <property type="match status" value="1"/>
</dbReference>
<reference evidence="14 15" key="1">
    <citation type="submission" date="2019-02" db="EMBL/GenBank/DDBJ databases">
        <title>Deep-cultivation of Planctomycetes and their phenomic and genomic characterization uncovers novel biology.</title>
        <authorList>
            <person name="Wiegand S."/>
            <person name="Jogler M."/>
            <person name="Boedeker C."/>
            <person name="Pinto D."/>
            <person name="Vollmers J."/>
            <person name="Rivas-Marin E."/>
            <person name="Kohn T."/>
            <person name="Peeters S.H."/>
            <person name="Heuer A."/>
            <person name="Rast P."/>
            <person name="Oberbeckmann S."/>
            <person name="Bunk B."/>
            <person name="Jeske O."/>
            <person name="Meyerdierks A."/>
            <person name="Storesund J.E."/>
            <person name="Kallscheuer N."/>
            <person name="Luecker S."/>
            <person name="Lage O.M."/>
            <person name="Pohl T."/>
            <person name="Merkel B.J."/>
            <person name="Hornburger P."/>
            <person name="Mueller R.-W."/>
            <person name="Bruemmer F."/>
            <person name="Labrenz M."/>
            <person name="Spormann A.M."/>
            <person name="Op den Camp H."/>
            <person name="Overmann J."/>
            <person name="Amann R."/>
            <person name="Jetten M.S.M."/>
            <person name="Mascher T."/>
            <person name="Medema M.H."/>
            <person name="Devos D.P."/>
            <person name="Kaster A.-K."/>
            <person name="Ovreas L."/>
            <person name="Rohde M."/>
            <person name="Galperin M.Y."/>
            <person name="Jogler C."/>
        </authorList>
    </citation>
    <scope>NUCLEOTIDE SEQUENCE [LARGE SCALE GENOMIC DNA]</scope>
    <source>
        <strain evidence="14 15">Pla163</strain>
    </source>
</reference>
<dbReference type="AlphaFoldDB" id="A0A518D3W5"/>
<proteinExistence type="inferred from homology"/>
<feature type="active site" description="N6-AMP-lysine intermediate" evidence="11">
    <location>
        <position position="123"/>
    </location>
</feature>
<evidence type="ECO:0000256" key="4">
    <source>
        <dbReference type="ARBA" id="ARBA00022723"/>
    </source>
</evidence>
<evidence type="ECO:0000256" key="2">
    <source>
        <dbReference type="ARBA" id="ARBA00022598"/>
    </source>
</evidence>
<feature type="binding site" evidence="11">
    <location>
        <position position="184"/>
    </location>
    <ligand>
        <name>NAD(+)</name>
        <dbReference type="ChEBI" id="CHEBI:57540"/>
    </ligand>
</feature>
<evidence type="ECO:0000256" key="9">
    <source>
        <dbReference type="ARBA" id="ARBA00023204"/>
    </source>
</evidence>
<dbReference type="Pfam" id="PF00533">
    <property type="entry name" value="BRCT"/>
    <property type="match status" value="1"/>
</dbReference>
<keyword evidence="6 11" id="KW-0862">Zinc</keyword>
<feature type="binding site" evidence="11">
    <location>
        <begin position="34"/>
        <end position="38"/>
    </location>
    <ligand>
        <name>NAD(+)</name>
        <dbReference type="ChEBI" id="CHEBI:57540"/>
    </ligand>
</feature>
<evidence type="ECO:0000313" key="14">
    <source>
        <dbReference type="EMBL" id="QDU86172.1"/>
    </source>
</evidence>
<sequence length="704" mass="77023">MPAKKVEARVEQLRRDLTEYARLYYHEGVSHVSDAEYDALYRELQALEAQHPELVDDASPTQRVGAPLPEGTSFDKVAHEVPMLSIDSLFTTEEVDDFVTSLGRFLKLEANELEAIAWSLEPKFDGVSASLLYVDGKLTRCVTRGDGAVGEDVTANLRTVRDLPLQLVGDAAPAVPALLEVRGEVLMRRDAFARLNERREERGETILANPRNATSGAVRRNDPAEVARYPLQFFPYGVARSEGAAFATHTETMEALHAWGFADSGLRRRVVGRDARIAYHDELEARRDDVPYDMDGVVAKIDDLALRERLGSRTRTLRWQYAHKFAALEAVSTLRAIEVQVGANGRLTPRAHLEPVDVGGVTVRHATLHNADHVANLGVRVGDRVFVYRAGDVIPQVEGVSRSAAGDAPKDWDASLPDSLKDTDGAVRTGVFHAWRAEFQMPSHCPACGTEAVAEGKFWRCPNRFGCPPQLVGRLEVLCGRGAFDIDRLGPKLIQQLIDAELVHSPADVFHLERDALVELDRWGAKSADNLMAQLEERRTIPFDRFLVALRIDEVGPSTAKLLAGAFGDLDGLRAATEEDFLAIDGIGEVAARKVSAWFDEPRNLELLERFAAGGVRVVPLERRAGGGVFEGLSVVVTGTLESYSRAEAKAIVEAQGGKVSSSVSAKTAFLVAGDKPGSKLKKAQELGVKVLDEEAFTAFVRGE</sequence>
<dbReference type="SUPFAM" id="SSF56091">
    <property type="entry name" value="DNA ligase/mRNA capping enzyme, catalytic domain"/>
    <property type="match status" value="1"/>
</dbReference>
<feature type="domain" description="BRCT" evidence="13">
    <location>
        <begin position="625"/>
        <end position="704"/>
    </location>
</feature>
<dbReference type="InterPro" id="IPR013840">
    <property type="entry name" value="DNAligase_N"/>
</dbReference>
<evidence type="ECO:0000256" key="3">
    <source>
        <dbReference type="ARBA" id="ARBA00022705"/>
    </source>
</evidence>
<keyword evidence="4 11" id="KW-0479">Metal-binding</keyword>
<dbReference type="GO" id="GO:0006281">
    <property type="term" value="P:DNA repair"/>
    <property type="evidence" value="ECO:0007669"/>
    <property type="project" value="UniProtKB-KW"/>
</dbReference>
<dbReference type="InterPro" id="IPR004150">
    <property type="entry name" value="NAD_DNA_ligase_OB"/>
</dbReference>
<dbReference type="Gene3D" id="2.40.50.140">
    <property type="entry name" value="Nucleic acid-binding proteins"/>
    <property type="match status" value="1"/>
</dbReference>
<dbReference type="HAMAP" id="MF_01588">
    <property type="entry name" value="DNA_ligase_A"/>
    <property type="match status" value="1"/>
</dbReference>
<dbReference type="PROSITE" id="PS01055">
    <property type="entry name" value="DNA_LIGASE_N1"/>
    <property type="match status" value="1"/>
</dbReference>
<evidence type="ECO:0000256" key="8">
    <source>
        <dbReference type="ARBA" id="ARBA00023027"/>
    </source>
</evidence>
<dbReference type="SUPFAM" id="SSF52113">
    <property type="entry name" value="BRCT domain"/>
    <property type="match status" value="1"/>
</dbReference>
<organism evidence="14 15">
    <name type="scientific">Rohdeia mirabilis</name>
    <dbReference type="NCBI Taxonomy" id="2528008"/>
    <lineage>
        <taxon>Bacteria</taxon>
        <taxon>Pseudomonadati</taxon>
        <taxon>Planctomycetota</taxon>
        <taxon>Planctomycetia</taxon>
        <taxon>Planctomycetia incertae sedis</taxon>
        <taxon>Rohdeia</taxon>
    </lineage>
</organism>
<dbReference type="Gene3D" id="6.20.10.30">
    <property type="match status" value="1"/>
</dbReference>
<dbReference type="SMART" id="SM00532">
    <property type="entry name" value="LIGANc"/>
    <property type="match status" value="1"/>
</dbReference>
<keyword evidence="3 11" id="KW-0235">DNA replication</keyword>
<evidence type="ECO:0000256" key="12">
    <source>
        <dbReference type="SAM" id="Coils"/>
    </source>
</evidence>
<comment type="similarity">
    <text evidence="11">Belongs to the NAD-dependent DNA ligase family. LigA subfamily.</text>
</comment>
<evidence type="ECO:0000256" key="5">
    <source>
        <dbReference type="ARBA" id="ARBA00022763"/>
    </source>
</evidence>
<gene>
    <name evidence="11 14" type="primary">ligA</name>
    <name evidence="14" type="ORF">Pla163_33220</name>
</gene>
<dbReference type="InterPro" id="IPR041663">
    <property type="entry name" value="DisA/LigA_HHH"/>
</dbReference>
<dbReference type="Gene3D" id="3.30.470.30">
    <property type="entry name" value="DNA ligase/mRNA capping enzyme"/>
    <property type="match status" value="1"/>
</dbReference>
<dbReference type="Proteomes" id="UP000319342">
    <property type="component" value="Chromosome"/>
</dbReference>
<evidence type="ECO:0000256" key="1">
    <source>
        <dbReference type="ARBA" id="ARBA00004067"/>
    </source>
</evidence>
<dbReference type="SMART" id="SM00292">
    <property type="entry name" value="BRCT"/>
    <property type="match status" value="1"/>
</dbReference>
<keyword evidence="7 11" id="KW-0460">Magnesium</keyword>
<dbReference type="PANTHER" id="PTHR23389:SF9">
    <property type="entry name" value="DNA LIGASE"/>
    <property type="match status" value="1"/>
</dbReference>
<dbReference type="InterPro" id="IPR012340">
    <property type="entry name" value="NA-bd_OB-fold"/>
</dbReference>
<evidence type="ECO:0000256" key="10">
    <source>
        <dbReference type="ARBA" id="ARBA00034005"/>
    </source>
</evidence>
<dbReference type="CDD" id="cd00114">
    <property type="entry name" value="LIGANc"/>
    <property type="match status" value="1"/>
</dbReference>
<dbReference type="InterPro" id="IPR013839">
    <property type="entry name" value="DNAligase_adenylation"/>
</dbReference>
<evidence type="ECO:0000259" key="13">
    <source>
        <dbReference type="PROSITE" id="PS50172"/>
    </source>
</evidence>
<protein>
    <recommendedName>
        <fullName evidence="11">DNA ligase</fullName>
        <ecNumber evidence="11">6.5.1.2</ecNumber>
    </recommendedName>
    <alternativeName>
        <fullName evidence="11">Polydeoxyribonucleotide synthase [NAD(+)]</fullName>
    </alternativeName>
</protein>
<comment type="catalytic activity">
    <reaction evidence="10 11">
        <text>NAD(+) + (deoxyribonucleotide)n-3'-hydroxyl + 5'-phospho-(deoxyribonucleotide)m = (deoxyribonucleotide)n+m + AMP + beta-nicotinamide D-nucleotide.</text>
        <dbReference type="EC" id="6.5.1.2"/>
    </reaction>
</comment>
<dbReference type="Pfam" id="PF12826">
    <property type="entry name" value="HHH_2"/>
    <property type="match status" value="1"/>
</dbReference>
<feature type="binding site" evidence="11">
    <location>
        <position position="144"/>
    </location>
    <ligand>
        <name>NAD(+)</name>
        <dbReference type="ChEBI" id="CHEBI:57540"/>
    </ligand>
</feature>
<dbReference type="GO" id="GO:0006260">
    <property type="term" value="P:DNA replication"/>
    <property type="evidence" value="ECO:0007669"/>
    <property type="project" value="UniProtKB-KW"/>
</dbReference>
<name>A0A518D3W5_9BACT</name>
<dbReference type="PIRSF" id="PIRSF001604">
    <property type="entry name" value="LigA"/>
    <property type="match status" value="1"/>
</dbReference>
<dbReference type="GO" id="GO:0046872">
    <property type="term" value="F:metal ion binding"/>
    <property type="evidence" value="ECO:0007669"/>
    <property type="project" value="UniProtKB-KW"/>
</dbReference>
<dbReference type="InterPro" id="IPR001357">
    <property type="entry name" value="BRCT_dom"/>
</dbReference>
<evidence type="ECO:0000256" key="11">
    <source>
        <dbReference type="HAMAP-Rule" id="MF_01588"/>
    </source>
</evidence>
<feature type="binding site" evidence="11">
    <location>
        <position position="448"/>
    </location>
    <ligand>
        <name>Zn(2+)</name>
        <dbReference type="ChEBI" id="CHEBI:29105"/>
    </ligand>
</feature>
<dbReference type="SUPFAM" id="SSF50249">
    <property type="entry name" value="Nucleic acid-binding proteins"/>
    <property type="match status" value="1"/>
</dbReference>
<keyword evidence="15" id="KW-1185">Reference proteome</keyword>
<evidence type="ECO:0000256" key="7">
    <source>
        <dbReference type="ARBA" id="ARBA00022842"/>
    </source>
</evidence>
<dbReference type="EMBL" id="CP036290">
    <property type="protein sequence ID" value="QDU86172.1"/>
    <property type="molecule type" value="Genomic_DNA"/>
</dbReference>
<comment type="cofactor">
    <cofactor evidence="11">
        <name>Mg(2+)</name>
        <dbReference type="ChEBI" id="CHEBI:18420"/>
    </cofactor>
    <cofactor evidence="11">
        <name>Mn(2+)</name>
        <dbReference type="ChEBI" id="CHEBI:29035"/>
    </cofactor>
</comment>
<dbReference type="Pfam" id="PF03120">
    <property type="entry name" value="OB_DNA_ligase"/>
    <property type="match status" value="1"/>
</dbReference>
<feature type="binding site" evidence="11">
    <location>
        <begin position="85"/>
        <end position="86"/>
    </location>
    <ligand>
        <name>NAD(+)</name>
        <dbReference type="ChEBI" id="CHEBI:57540"/>
    </ligand>
</feature>
<dbReference type="Gene3D" id="3.40.50.10190">
    <property type="entry name" value="BRCT domain"/>
    <property type="match status" value="1"/>
</dbReference>
<dbReference type="OrthoDB" id="9759736at2"/>
<keyword evidence="2 11" id="KW-0436">Ligase</keyword>
<keyword evidence="12" id="KW-0175">Coiled coil</keyword>
<dbReference type="InterPro" id="IPR001679">
    <property type="entry name" value="DNA_ligase"/>
</dbReference>
<feature type="binding site" evidence="11">
    <location>
        <position position="445"/>
    </location>
    <ligand>
        <name>Zn(2+)</name>
        <dbReference type="ChEBI" id="CHEBI:29105"/>
    </ligand>
</feature>
<dbReference type="Pfam" id="PF01653">
    <property type="entry name" value="DNA_ligase_aden"/>
    <property type="match status" value="1"/>
</dbReference>
<dbReference type="Gene3D" id="1.10.150.20">
    <property type="entry name" value="5' to 3' exonuclease, C-terminal subdomain"/>
    <property type="match status" value="2"/>
</dbReference>
<evidence type="ECO:0000313" key="15">
    <source>
        <dbReference type="Proteomes" id="UP000319342"/>
    </source>
</evidence>